<gene>
    <name evidence="2" type="ORF">GCHA_3824</name>
</gene>
<dbReference type="AlphaFoldDB" id="A0AAV3UXU7"/>
<proteinExistence type="predicted"/>
<dbReference type="EMBL" id="BAEM01000049">
    <property type="protein sequence ID" value="GAC11754.1"/>
    <property type="molecule type" value="Genomic_DNA"/>
</dbReference>
<organism evidence="2 3">
    <name type="scientific">Paraglaciecola chathamensis S18K6</name>
    <dbReference type="NCBI Taxonomy" id="1127672"/>
    <lineage>
        <taxon>Bacteria</taxon>
        <taxon>Pseudomonadati</taxon>
        <taxon>Pseudomonadota</taxon>
        <taxon>Gammaproteobacteria</taxon>
        <taxon>Alteromonadales</taxon>
        <taxon>Alteromonadaceae</taxon>
        <taxon>Paraglaciecola</taxon>
    </lineage>
</organism>
<evidence type="ECO:0000313" key="3">
    <source>
        <dbReference type="Proteomes" id="UP000006320"/>
    </source>
</evidence>
<sequence>MTVKSLNNLRIKNFQKCQINQPPAGIKQNTANTRLNINKGSK</sequence>
<protein>
    <submittedName>
        <fullName evidence="2">Uncharacterized protein</fullName>
    </submittedName>
</protein>
<evidence type="ECO:0000256" key="1">
    <source>
        <dbReference type="SAM" id="MobiDB-lite"/>
    </source>
</evidence>
<accession>A0AAV3UXU7</accession>
<name>A0AAV3UXU7_9ALTE</name>
<comment type="caution">
    <text evidence="2">The sequence shown here is derived from an EMBL/GenBank/DDBJ whole genome shotgun (WGS) entry which is preliminary data.</text>
</comment>
<feature type="region of interest" description="Disordered" evidence="1">
    <location>
        <begin position="22"/>
        <end position="42"/>
    </location>
</feature>
<reference evidence="2 3" key="1">
    <citation type="journal article" date="2017" name="Antonie Van Leeuwenhoek">
        <title>Rhizobium rhizosphaerae sp. nov., a novel species isolated from rice rhizosphere.</title>
        <authorList>
            <person name="Zhao J.J."/>
            <person name="Zhang J."/>
            <person name="Zhang R.J."/>
            <person name="Zhang C.W."/>
            <person name="Yin H.Q."/>
            <person name="Zhang X.X."/>
        </authorList>
    </citation>
    <scope>NUCLEOTIDE SEQUENCE [LARGE SCALE GENOMIC DNA]</scope>
    <source>
        <strain evidence="2 3">S18K6</strain>
    </source>
</reference>
<dbReference type="Proteomes" id="UP000006320">
    <property type="component" value="Unassembled WGS sequence"/>
</dbReference>
<evidence type="ECO:0000313" key="2">
    <source>
        <dbReference type="EMBL" id="GAC11754.1"/>
    </source>
</evidence>